<evidence type="ECO:0000256" key="5">
    <source>
        <dbReference type="ARBA" id="ARBA00022618"/>
    </source>
</evidence>
<comment type="function">
    <text evidence="1">Site-specific tyrosine recombinase, which acts by catalyzing the cutting and rejoining of the recombining DNA molecules.</text>
</comment>
<dbReference type="InterPro" id="IPR013762">
    <property type="entry name" value="Integrase-like_cat_sf"/>
</dbReference>
<keyword evidence="4" id="KW-0963">Cytoplasm</keyword>
<keyword evidence="7" id="KW-0229">DNA integration</keyword>
<evidence type="ECO:0000313" key="15">
    <source>
        <dbReference type="Proteomes" id="UP000775686"/>
    </source>
</evidence>
<dbReference type="InterPro" id="IPR010998">
    <property type="entry name" value="Integrase_recombinase_N"/>
</dbReference>
<dbReference type="Proteomes" id="UP000775686">
    <property type="component" value="Unassembled WGS sequence"/>
</dbReference>
<comment type="similarity">
    <text evidence="3">Belongs to the 'phage' integrase family.</text>
</comment>
<feature type="domain" description="Core-binding (CB)" evidence="13">
    <location>
        <begin position="49"/>
        <end position="131"/>
    </location>
</feature>
<keyword evidence="5" id="KW-0132">Cell division</keyword>
<evidence type="ECO:0000256" key="1">
    <source>
        <dbReference type="ARBA" id="ARBA00003283"/>
    </source>
</evidence>
<gene>
    <name evidence="14" type="ORF">H6A32_13020</name>
</gene>
<dbReference type="InterPro" id="IPR004107">
    <property type="entry name" value="Integrase_SAM-like_N"/>
</dbReference>
<dbReference type="Pfam" id="PF13495">
    <property type="entry name" value="Phage_int_SAM_4"/>
    <property type="match status" value="1"/>
</dbReference>
<keyword evidence="8 11" id="KW-0238">DNA-binding</keyword>
<evidence type="ECO:0000259" key="13">
    <source>
        <dbReference type="PROSITE" id="PS51900"/>
    </source>
</evidence>
<keyword evidence="9" id="KW-0233">DNA recombination</keyword>
<evidence type="ECO:0000259" key="12">
    <source>
        <dbReference type="PROSITE" id="PS51898"/>
    </source>
</evidence>
<dbReference type="InterPro" id="IPR011010">
    <property type="entry name" value="DNA_brk_join_enz"/>
</dbReference>
<keyword evidence="6" id="KW-0159">Chromosome partition</keyword>
<dbReference type="SUPFAM" id="SSF56349">
    <property type="entry name" value="DNA breaking-rejoining enzymes"/>
    <property type="match status" value="1"/>
</dbReference>
<evidence type="ECO:0000256" key="9">
    <source>
        <dbReference type="ARBA" id="ARBA00023172"/>
    </source>
</evidence>
<dbReference type="NCBIfam" id="NF040815">
    <property type="entry name" value="recomb_XerA_Arch"/>
    <property type="match status" value="1"/>
</dbReference>
<protein>
    <submittedName>
        <fullName evidence="14">Tyrosine-type recombinase/integrase</fullName>
    </submittedName>
</protein>
<evidence type="ECO:0000256" key="11">
    <source>
        <dbReference type="PROSITE-ProRule" id="PRU01248"/>
    </source>
</evidence>
<name>A0ABS2EJQ0_9FIRM</name>
<dbReference type="InterPro" id="IPR050090">
    <property type="entry name" value="Tyrosine_recombinase_XerCD"/>
</dbReference>
<evidence type="ECO:0000256" key="7">
    <source>
        <dbReference type="ARBA" id="ARBA00022908"/>
    </source>
</evidence>
<feature type="domain" description="Tyr recombinase" evidence="12">
    <location>
        <begin position="152"/>
        <end position="327"/>
    </location>
</feature>
<evidence type="ECO:0000256" key="2">
    <source>
        <dbReference type="ARBA" id="ARBA00004496"/>
    </source>
</evidence>
<dbReference type="PROSITE" id="PS51900">
    <property type="entry name" value="CB"/>
    <property type="match status" value="1"/>
</dbReference>
<evidence type="ECO:0000256" key="3">
    <source>
        <dbReference type="ARBA" id="ARBA00008857"/>
    </source>
</evidence>
<dbReference type="EMBL" id="JACJKH010000027">
    <property type="protein sequence ID" value="MBM6745206.1"/>
    <property type="molecule type" value="Genomic_DNA"/>
</dbReference>
<dbReference type="Pfam" id="PF00589">
    <property type="entry name" value="Phage_integrase"/>
    <property type="match status" value="1"/>
</dbReference>
<evidence type="ECO:0000256" key="6">
    <source>
        <dbReference type="ARBA" id="ARBA00022829"/>
    </source>
</evidence>
<keyword evidence="10" id="KW-0131">Cell cycle</keyword>
<organism evidence="14 15">
    <name type="scientific">Drancourtella massiliensis</name>
    <dbReference type="NCBI Taxonomy" id="1632013"/>
    <lineage>
        <taxon>Bacteria</taxon>
        <taxon>Bacillati</taxon>
        <taxon>Bacillota</taxon>
        <taxon>Clostridia</taxon>
        <taxon>Eubacteriales</taxon>
        <taxon>Oscillospiraceae</taxon>
        <taxon>Drancourtella</taxon>
    </lineage>
</organism>
<dbReference type="Gene3D" id="1.10.150.130">
    <property type="match status" value="1"/>
</dbReference>
<dbReference type="Gene3D" id="1.10.443.10">
    <property type="entry name" value="Intergrase catalytic core"/>
    <property type="match status" value="1"/>
</dbReference>
<keyword evidence="15" id="KW-1185">Reference proteome</keyword>
<evidence type="ECO:0000256" key="10">
    <source>
        <dbReference type="ARBA" id="ARBA00023306"/>
    </source>
</evidence>
<evidence type="ECO:0000256" key="4">
    <source>
        <dbReference type="ARBA" id="ARBA00022490"/>
    </source>
</evidence>
<reference evidence="14 15" key="1">
    <citation type="journal article" date="2021" name="Sci. Rep.">
        <title>The distribution of antibiotic resistance genes in chicken gut microbiota commensals.</title>
        <authorList>
            <person name="Juricova H."/>
            <person name="Matiasovicova J."/>
            <person name="Kubasova T."/>
            <person name="Cejkova D."/>
            <person name="Rychlik I."/>
        </authorList>
    </citation>
    <scope>NUCLEOTIDE SEQUENCE [LARGE SCALE GENOMIC DNA]</scope>
    <source>
        <strain evidence="14 15">An770</strain>
    </source>
</reference>
<dbReference type="InterPro" id="IPR044068">
    <property type="entry name" value="CB"/>
</dbReference>
<evidence type="ECO:0000256" key="8">
    <source>
        <dbReference type="ARBA" id="ARBA00023125"/>
    </source>
</evidence>
<dbReference type="PANTHER" id="PTHR30349">
    <property type="entry name" value="PHAGE INTEGRASE-RELATED"/>
    <property type="match status" value="1"/>
</dbReference>
<sequence>MDFAREFMAKLDGKVSEEDMRIILRELEVFSGNYDIQKKETEIVEYQEPELPECYKVYLISKKIEGLSKETLKTYDLYLRDFLLTVNKPVSEITANDIRIYLYEYQRIHGVTNRTMDGKRLVINTFLQWCCDEGYIARNPCKQIHPIKYESKMREPLTGVEMELVRDACRTYRERAIIEVFYSTGCRVSELVRLNRSDVDFQKGEVHLFGKGNKHRISYINARAEVALKKYLFSRQDNDPALIVSDRKPHGRIKKTGIEKIVRDIGERSEIGRRVYPHLIRHTTATDALEHGMELQEVQAILGHEKMDTTLIYAKICQDNVKYNHKRYIV</sequence>
<dbReference type="PANTHER" id="PTHR30349:SF77">
    <property type="entry name" value="TYROSINE RECOMBINASE XERC"/>
    <property type="match status" value="1"/>
</dbReference>
<accession>A0ABS2EJQ0</accession>
<dbReference type="InterPro" id="IPR002104">
    <property type="entry name" value="Integrase_catalytic"/>
</dbReference>
<dbReference type="PROSITE" id="PS51898">
    <property type="entry name" value="TYR_RECOMBINASE"/>
    <property type="match status" value="1"/>
</dbReference>
<comment type="caution">
    <text evidence="14">The sequence shown here is derived from an EMBL/GenBank/DDBJ whole genome shotgun (WGS) entry which is preliminary data.</text>
</comment>
<evidence type="ECO:0000313" key="14">
    <source>
        <dbReference type="EMBL" id="MBM6745206.1"/>
    </source>
</evidence>
<proteinExistence type="inferred from homology"/>
<comment type="subcellular location">
    <subcellularLocation>
        <location evidence="2">Cytoplasm</location>
    </subcellularLocation>
</comment>
<dbReference type="RefSeq" id="WP_204864525.1">
    <property type="nucleotide sequence ID" value="NZ_JACJKH010000027.1"/>
</dbReference>